<proteinExistence type="predicted"/>
<protein>
    <submittedName>
        <fullName evidence="1">12358_t:CDS:1</fullName>
    </submittedName>
</protein>
<comment type="caution">
    <text evidence="1">The sequence shown here is derived from an EMBL/GenBank/DDBJ whole genome shotgun (WGS) entry which is preliminary data.</text>
</comment>
<dbReference type="AlphaFoldDB" id="A0A9N9K351"/>
<feature type="non-terminal residue" evidence="1">
    <location>
        <position position="1"/>
    </location>
</feature>
<evidence type="ECO:0000313" key="1">
    <source>
        <dbReference type="EMBL" id="CAG8808230.1"/>
    </source>
</evidence>
<evidence type="ECO:0000313" key="2">
    <source>
        <dbReference type="Proteomes" id="UP000789405"/>
    </source>
</evidence>
<reference evidence="1" key="1">
    <citation type="submission" date="2021-06" db="EMBL/GenBank/DDBJ databases">
        <authorList>
            <person name="Kallberg Y."/>
            <person name="Tangrot J."/>
            <person name="Rosling A."/>
        </authorList>
    </citation>
    <scope>NUCLEOTIDE SEQUENCE</scope>
    <source>
        <strain evidence="1">MA453B</strain>
    </source>
</reference>
<dbReference type="EMBL" id="CAJVPY010043531">
    <property type="protein sequence ID" value="CAG8808230.1"/>
    <property type="molecule type" value="Genomic_DNA"/>
</dbReference>
<organism evidence="1 2">
    <name type="scientific">Dentiscutata erythropus</name>
    <dbReference type="NCBI Taxonomy" id="1348616"/>
    <lineage>
        <taxon>Eukaryota</taxon>
        <taxon>Fungi</taxon>
        <taxon>Fungi incertae sedis</taxon>
        <taxon>Mucoromycota</taxon>
        <taxon>Glomeromycotina</taxon>
        <taxon>Glomeromycetes</taxon>
        <taxon>Diversisporales</taxon>
        <taxon>Gigasporaceae</taxon>
        <taxon>Dentiscutata</taxon>
    </lineage>
</organism>
<name>A0A9N9K351_9GLOM</name>
<accession>A0A9N9K351</accession>
<sequence>DTNNNYSQKNNIEIKVKPSLMEDLIAHPTKPSKTTNINTEYKRKDKSLPNKSEVKKKMLSMETTSTSLFIETENTMCNIEIES</sequence>
<gene>
    <name evidence="1" type="ORF">DERYTH_LOCUS24837</name>
</gene>
<dbReference type="Proteomes" id="UP000789405">
    <property type="component" value="Unassembled WGS sequence"/>
</dbReference>
<keyword evidence="2" id="KW-1185">Reference proteome</keyword>